<dbReference type="Pfam" id="PF00535">
    <property type="entry name" value="Glycos_transf_2"/>
    <property type="match status" value="1"/>
</dbReference>
<feature type="domain" description="Glycosyltransferase 2-like" evidence="1">
    <location>
        <begin position="8"/>
        <end position="121"/>
    </location>
</feature>
<dbReference type="PANTHER" id="PTHR22916">
    <property type="entry name" value="GLYCOSYLTRANSFERASE"/>
    <property type="match status" value="1"/>
</dbReference>
<dbReference type="InterPro" id="IPR001173">
    <property type="entry name" value="Glyco_trans_2-like"/>
</dbReference>
<evidence type="ECO:0000313" key="2">
    <source>
        <dbReference type="EMBL" id="MCX3263641.1"/>
    </source>
</evidence>
<dbReference type="Proteomes" id="UP001142592">
    <property type="component" value="Unassembled WGS sequence"/>
</dbReference>
<protein>
    <submittedName>
        <fullName evidence="2">Glycosyltransferase</fullName>
        <ecNumber evidence="2">2.4.-.-</ecNumber>
    </submittedName>
</protein>
<dbReference type="SUPFAM" id="SSF53448">
    <property type="entry name" value="Nucleotide-diphospho-sugar transferases"/>
    <property type="match status" value="1"/>
</dbReference>
<dbReference type="PANTHER" id="PTHR22916:SF3">
    <property type="entry name" value="UDP-GLCNAC:BETAGAL BETA-1,3-N-ACETYLGLUCOSAMINYLTRANSFERASE-LIKE PROTEIN 1"/>
    <property type="match status" value="1"/>
</dbReference>
<evidence type="ECO:0000313" key="3">
    <source>
        <dbReference type="Proteomes" id="UP001142592"/>
    </source>
</evidence>
<dbReference type="EC" id="2.4.-.-" evidence="2"/>
<evidence type="ECO:0000259" key="1">
    <source>
        <dbReference type="Pfam" id="PF00535"/>
    </source>
</evidence>
<dbReference type="EMBL" id="JAPJUH010000001">
    <property type="protein sequence ID" value="MCX3263641.1"/>
    <property type="molecule type" value="Genomic_DNA"/>
</dbReference>
<keyword evidence="2" id="KW-0808">Transferase</keyword>
<keyword evidence="3" id="KW-1185">Reference proteome</keyword>
<dbReference type="InterPro" id="IPR029044">
    <property type="entry name" value="Nucleotide-diphossugar_trans"/>
</dbReference>
<organism evidence="2 3">
    <name type="scientific">Pedobacter agri</name>
    <dbReference type="NCBI Taxonomy" id="454586"/>
    <lineage>
        <taxon>Bacteria</taxon>
        <taxon>Pseudomonadati</taxon>
        <taxon>Bacteroidota</taxon>
        <taxon>Sphingobacteriia</taxon>
        <taxon>Sphingobacteriales</taxon>
        <taxon>Sphingobacteriaceae</taxon>
        <taxon>Pedobacter</taxon>
    </lineage>
</organism>
<name>A0A9X3DAM1_9SPHI</name>
<accession>A0A9X3DAM1</accession>
<dbReference type="CDD" id="cd00761">
    <property type="entry name" value="Glyco_tranf_GTA_type"/>
    <property type="match status" value="1"/>
</dbReference>
<proteinExistence type="predicted"/>
<sequence length="310" mass="35728">MTLEIKLSVILCAYNPNREIFEQVITSLKAQTLSFEQWELIIIDNNSSEPISSWLNLDWHPKAKIIFEAKPGLIYARVRGTLESKNNCLISVDDDTPLFNDYLEKAFSIFSSDPQLGIIGGKSIPIFLEKPPKWISEFYGLLAIRDLGNEDIIQQTEGKEITSYPMCAPLLIAPRKKCMEEYLAFFKISSISQNLGRKGNELTSGEDNDINMFIFSQGYKIGYFHSLKFYHIIPPFRTKKNYLANMAFQSSRSWVKMLTNHKINPWKKINRITLLPRQAKAYLTYKAWKNTPNYIKWRGACGLFKGLSEL</sequence>
<dbReference type="AlphaFoldDB" id="A0A9X3DAM1"/>
<dbReference type="GO" id="GO:0016758">
    <property type="term" value="F:hexosyltransferase activity"/>
    <property type="evidence" value="ECO:0007669"/>
    <property type="project" value="UniProtKB-ARBA"/>
</dbReference>
<keyword evidence="2" id="KW-0328">Glycosyltransferase</keyword>
<reference evidence="2" key="1">
    <citation type="submission" date="2022-11" db="EMBL/GenBank/DDBJ databases">
        <authorList>
            <person name="Graham C."/>
            <person name="Newman J.D."/>
        </authorList>
    </citation>
    <scope>NUCLEOTIDE SEQUENCE</scope>
    <source>
        <strain evidence="2">DSM 19486</strain>
    </source>
</reference>
<gene>
    <name evidence="2" type="ORF">OQZ29_02735</name>
</gene>
<dbReference type="Gene3D" id="3.90.550.10">
    <property type="entry name" value="Spore Coat Polysaccharide Biosynthesis Protein SpsA, Chain A"/>
    <property type="match status" value="1"/>
</dbReference>
<comment type="caution">
    <text evidence="2">The sequence shown here is derived from an EMBL/GenBank/DDBJ whole genome shotgun (WGS) entry which is preliminary data.</text>
</comment>
<dbReference type="RefSeq" id="WP_010600743.1">
    <property type="nucleotide sequence ID" value="NZ_JAPJUH010000001.1"/>
</dbReference>